<proteinExistence type="predicted"/>
<dbReference type="Proteomes" id="UP000714275">
    <property type="component" value="Unassembled WGS sequence"/>
</dbReference>
<evidence type="ECO:0000313" key="3">
    <source>
        <dbReference type="Proteomes" id="UP000714275"/>
    </source>
</evidence>
<sequence>MYQVSCVLEIGWLAELDTTTIILLYARSVVTLVYTYLRSERLCAPAILMLGQGKDSLCIFAYSTTHVEDPYPTFFLSQPHGVSYNAIDESTVTIVGEFTGEGVTAQRTCDGSEDRESTVVERSRGRQGSESMKSEREDYQRVIGRGGGSWCAPRSFEGKSRRVQDHWLTILLCIHTDVTYMRLTAIDVQKISSASREDSDDEEESGIVFADGGRKDEPDSSDDEDGCLEDKLITSSNKFGAQCSQKAHVLLSSSSVNGKKNQRPKPLLVRLSFLRSQILTGGRLHEDVVQALHGSSLTLRKQKECAGGALRTEITPCTLGYWNKGAEGAG</sequence>
<accession>A0A9P6ZNM9</accession>
<evidence type="ECO:0000256" key="1">
    <source>
        <dbReference type="SAM" id="MobiDB-lite"/>
    </source>
</evidence>
<gene>
    <name evidence="2" type="ORF">EV702DRAFT_1270545</name>
</gene>
<feature type="compositionally biased region" description="Basic and acidic residues" evidence="1">
    <location>
        <begin position="110"/>
        <end position="124"/>
    </location>
</feature>
<dbReference type="EMBL" id="JABBWD010000051">
    <property type="protein sequence ID" value="KAG1772834.1"/>
    <property type="molecule type" value="Genomic_DNA"/>
</dbReference>
<name>A0A9P6ZNM9_9AGAM</name>
<evidence type="ECO:0000313" key="2">
    <source>
        <dbReference type="EMBL" id="KAG1772834.1"/>
    </source>
</evidence>
<keyword evidence="3" id="KW-1185">Reference proteome</keyword>
<organism evidence="2 3">
    <name type="scientific">Suillus placidus</name>
    <dbReference type="NCBI Taxonomy" id="48579"/>
    <lineage>
        <taxon>Eukaryota</taxon>
        <taxon>Fungi</taxon>
        <taxon>Dikarya</taxon>
        <taxon>Basidiomycota</taxon>
        <taxon>Agaricomycotina</taxon>
        <taxon>Agaricomycetes</taxon>
        <taxon>Agaricomycetidae</taxon>
        <taxon>Boletales</taxon>
        <taxon>Suillineae</taxon>
        <taxon>Suillaceae</taxon>
        <taxon>Suillus</taxon>
    </lineage>
</organism>
<feature type="region of interest" description="Disordered" evidence="1">
    <location>
        <begin position="192"/>
        <end position="226"/>
    </location>
</feature>
<comment type="caution">
    <text evidence="2">The sequence shown here is derived from an EMBL/GenBank/DDBJ whole genome shotgun (WGS) entry which is preliminary data.</text>
</comment>
<protein>
    <submittedName>
        <fullName evidence="2">Uncharacterized protein</fullName>
    </submittedName>
</protein>
<reference evidence="2" key="1">
    <citation type="journal article" date="2020" name="New Phytol.">
        <title>Comparative genomics reveals dynamic genome evolution in host specialist ectomycorrhizal fungi.</title>
        <authorList>
            <person name="Lofgren L.A."/>
            <person name="Nguyen N.H."/>
            <person name="Vilgalys R."/>
            <person name="Ruytinx J."/>
            <person name="Liao H.L."/>
            <person name="Branco S."/>
            <person name="Kuo A."/>
            <person name="LaButti K."/>
            <person name="Lipzen A."/>
            <person name="Andreopoulos W."/>
            <person name="Pangilinan J."/>
            <person name="Riley R."/>
            <person name="Hundley H."/>
            <person name="Na H."/>
            <person name="Barry K."/>
            <person name="Grigoriev I.V."/>
            <person name="Stajich J.E."/>
            <person name="Kennedy P.G."/>
        </authorList>
    </citation>
    <scope>NUCLEOTIDE SEQUENCE</scope>
    <source>
        <strain evidence="2">DOB743</strain>
    </source>
</reference>
<feature type="region of interest" description="Disordered" evidence="1">
    <location>
        <begin position="107"/>
        <end position="138"/>
    </location>
</feature>
<dbReference type="AlphaFoldDB" id="A0A9P6ZNM9"/>
<dbReference type="OrthoDB" id="5577072at2759"/>